<name>A0ABT6YMZ1_9BACT</name>
<feature type="transmembrane region" description="Helical" evidence="1">
    <location>
        <begin position="252"/>
        <end position="277"/>
    </location>
</feature>
<feature type="transmembrane region" description="Helical" evidence="1">
    <location>
        <begin position="217"/>
        <end position="232"/>
    </location>
</feature>
<feature type="transmembrane region" description="Helical" evidence="1">
    <location>
        <begin position="66"/>
        <end position="85"/>
    </location>
</feature>
<keyword evidence="3" id="KW-1185">Reference proteome</keyword>
<feature type="transmembrane region" description="Helical" evidence="1">
    <location>
        <begin position="123"/>
        <end position="144"/>
    </location>
</feature>
<dbReference type="Proteomes" id="UP001236569">
    <property type="component" value="Unassembled WGS sequence"/>
</dbReference>
<dbReference type="EMBL" id="JASHID010000005">
    <property type="protein sequence ID" value="MDI9864538.1"/>
    <property type="molecule type" value="Genomic_DNA"/>
</dbReference>
<feature type="transmembrane region" description="Helical" evidence="1">
    <location>
        <begin position="378"/>
        <end position="398"/>
    </location>
</feature>
<keyword evidence="1" id="KW-1133">Transmembrane helix</keyword>
<accession>A0ABT6YMZ1</accession>
<feature type="transmembrane region" description="Helical" evidence="1">
    <location>
        <begin position="347"/>
        <end position="366"/>
    </location>
</feature>
<comment type="caution">
    <text evidence="2">The sequence shown here is derived from an EMBL/GenBank/DDBJ whole genome shotgun (WGS) entry which is preliminary data.</text>
</comment>
<feature type="transmembrane region" description="Helical" evidence="1">
    <location>
        <begin position="34"/>
        <end position="54"/>
    </location>
</feature>
<keyword evidence="1" id="KW-0812">Transmembrane</keyword>
<evidence type="ECO:0000256" key="1">
    <source>
        <dbReference type="SAM" id="Phobius"/>
    </source>
</evidence>
<reference evidence="2 3" key="1">
    <citation type="submission" date="2023-05" db="EMBL/GenBank/DDBJ databases">
        <title>Novel species of genus Flectobacillus isolated from stream in China.</title>
        <authorList>
            <person name="Lu H."/>
        </authorList>
    </citation>
    <scope>NUCLEOTIDE SEQUENCE [LARGE SCALE GENOMIC DNA]</scope>
    <source>
        <strain evidence="2 3">DC10W</strain>
    </source>
</reference>
<keyword evidence="1" id="KW-0472">Membrane</keyword>
<feature type="transmembrane region" description="Helical" evidence="1">
    <location>
        <begin position="195"/>
        <end position="211"/>
    </location>
</feature>
<sequence>MKLFDFKYTRQSIGIFLVFMGSSLIFFFKEALGFGGSSTFTLASFFVGFALMLSRDTFRKFYKLNIPIFRLGMIFTGISLIYFYAYNDVYTDSYIVGRDIANYALIAIYFIMLIFVSNEIKDYFLPVVVVLTFIGSICLIYSMISNPLFILGQRATVVFGDGTSAQGGNPHVYARNAFAGIFASFFMLKTKNSLWKIFCALNIIISLVLLVMAQVRTILLTFFIAVALYVYYNSSAKDIKNFIKGFFSKRNILVFAIFIAGVVYFFMTHEAVLGILLNYYENSSTALTKALLTAAGMADEKTLDYSALGRVSNLEFFKAILFNEPHSLILGKGYRFWYMDMPIVESLLDYGIIGFWSFGLMNLLILKESLLAMKRRDNMFTMFLGYFYLTYFLGLFTGGRPNDSAYWFVFAVMIRFVGVKYLELTPTASHIEKSTNSSVNPTI</sequence>
<feature type="transmembrane region" description="Helical" evidence="1">
    <location>
        <begin position="12"/>
        <end position="28"/>
    </location>
</feature>
<feature type="transmembrane region" description="Helical" evidence="1">
    <location>
        <begin position="100"/>
        <end position="116"/>
    </location>
</feature>
<organism evidence="2 3">
    <name type="scientific">Flectobacillus longus</name>
    <dbReference type="NCBI Taxonomy" id="2984207"/>
    <lineage>
        <taxon>Bacteria</taxon>
        <taxon>Pseudomonadati</taxon>
        <taxon>Bacteroidota</taxon>
        <taxon>Cytophagia</taxon>
        <taxon>Cytophagales</taxon>
        <taxon>Flectobacillaceae</taxon>
        <taxon>Flectobacillus</taxon>
    </lineage>
</organism>
<evidence type="ECO:0000313" key="3">
    <source>
        <dbReference type="Proteomes" id="UP001236569"/>
    </source>
</evidence>
<proteinExistence type="predicted"/>
<evidence type="ECO:0000313" key="2">
    <source>
        <dbReference type="EMBL" id="MDI9864538.1"/>
    </source>
</evidence>
<evidence type="ECO:0008006" key="4">
    <source>
        <dbReference type="Google" id="ProtNLM"/>
    </source>
</evidence>
<gene>
    <name evidence="2" type="ORF">QM480_09410</name>
</gene>
<dbReference type="RefSeq" id="WP_283369722.1">
    <property type="nucleotide sequence ID" value="NZ_JASHID010000005.1"/>
</dbReference>
<feature type="transmembrane region" description="Helical" evidence="1">
    <location>
        <begin position="172"/>
        <end position="188"/>
    </location>
</feature>
<protein>
    <recommendedName>
        <fullName evidence="4">Lipid A core - O-antigen ligase and related enzymes</fullName>
    </recommendedName>
</protein>